<dbReference type="SUPFAM" id="SSF54427">
    <property type="entry name" value="NTF2-like"/>
    <property type="match status" value="1"/>
</dbReference>
<name>A0ABX1JGS7_9PSEU</name>
<organism evidence="2 3">
    <name type="scientific">Amycolatopsis acididurans</name>
    <dbReference type="NCBI Taxonomy" id="2724524"/>
    <lineage>
        <taxon>Bacteria</taxon>
        <taxon>Bacillati</taxon>
        <taxon>Actinomycetota</taxon>
        <taxon>Actinomycetes</taxon>
        <taxon>Pseudonocardiales</taxon>
        <taxon>Pseudonocardiaceae</taxon>
        <taxon>Amycolatopsis</taxon>
    </lineage>
</organism>
<comment type="caution">
    <text evidence="2">The sequence shown here is derived from an EMBL/GenBank/DDBJ whole genome shotgun (WGS) entry which is preliminary data.</text>
</comment>
<sequence length="146" mass="16609">MEPLDVLTDAEAADLVKRFTEAWQRMDPDAFTPLFVPEVRLVHPMERDTRGVDEARAFMTRTMALIPDLRYDVQGWASGSGQLLIWGRLHGSLAGGPIEWPLVDRITPKDGLIAERVAHFDPLAVIRTVLRRPRAWLPYVLRGRRA</sequence>
<dbReference type="Pfam" id="PF12680">
    <property type="entry name" value="SnoaL_2"/>
    <property type="match status" value="1"/>
</dbReference>
<dbReference type="RefSeq" id="WP_168522233.1">
    <property type="nucleotide sequence ID" value="NZ_JAAXLS010000056.1"/>
</dbReference>
<feature type="domain" description="SnoaL-like" evidence="1">
    <location>
        <begin position="16"/>
        <end position="115"/>
    </location>
</feature>
<proteinExistence type="predicted"/>
<gene>
    <name evidence="2" type="ORF">HFP15_36780</name>
</gene>
<keyword evidence="3" id="KW-1185">Reference proteome</keyword>
<dbReference type="InterPro" id="IPR032710">
    <property type="entry name" value="NTF2-like_dom_sf"/>
</dbReference>
<dbReference type="Gene3D" id="3.10.450.50">
    <property type="match status" value="1"/>
</dbReference>
<reference evidence="2 3" key="1">
    <citation type="submission" date="2020-04" db="EMBL/GenBank/DDBJ databases">
        <title>Novel species.</title>
        <authorList>
            <person name="Teo W.F.A."/>
            <person name="Lipun K."/>
            <person name="Srisuk N."/>
            <person name="Duangmal K."/>
        </authorList>
    </citation>
    <scope>NUCLEOTIDE SEQUENCE [LARGE SCALE GENOMIC DNA]</scope>
    <source>
        <strain evidence="2 3">K13G38</strain>
    </source>
</reference>
<dbReference type="Proteomes" id="UP000715441">
    <property type="component" value="Unassembled WGS sequence"/>
</dbReference>
<evidence type="ECO:0000259" key="1">
    <source>
        <dbReference type="Pfam" id="PF12680"/>
    </source>
</evidence>
<accession>A0ABX1JGS7</accession>
<evidence type="ECO:0000313" key="3">
    <source>
        <dbReference type="Proteomes" id="UP000715441"/>
    </source>
</evidence>
<evidence type="ECO:0000313" key="2">
    <source>
        <dbReference type="EMBL" id="NKQ58421.1"/>
    </source>
</evidence>
<dbReference type="InterPro" id="IPR037401">
    <property type="entry name" value="SnoaL-like"/>
</dbReference>
<dbReference type="EMBL" id="JAAXLS010000056">
    <property type="protein sequence ID" value="NKQ58421.1"/>
    <property type="molecule type" value="Genomic_DNA"/>
</dbReference>
<protein>
    <submittedName>
        <fullName evidence="2">Nuclear transport factor 2 family protein</fullName>
    </submittedName>
</protein>